<reference evidence="8" key="1">
    <citation type="submission" date="2023-08" db="EMBL/GenBank/DDBJ databases">
        <authorList>
            <person name="Alioto T."/>
            <person name="Alioto T."/>
            <person name="Gomez Garrido J."/>
        </authorList>
    </citation>
    <scope>NUCLEOTIDE SEQUENCE</scope>
</reference>
<evidence type="ECO:0000313" key="8">
    <source>
        <dbReference type="EMBL" id="CAJ1063790.1"/>
    </source>
</evidence>
<dbReference type="InterPro" id="IPR001300">
    <property type="entry name" value="Peptidase_C2_calpain_cat"/>
</dbReference>
<evidence type="ECO:0000256" key="2">
    <source>
        <dbReference type="ARBA" id="ARBA00022670"/>
    </source>
</evidence>
<feature type="domain" description="Calpain catalytic" evidence="7">
    <location>
        <begin position="45"/>
        <end position="133"/>
    </location>
</feature>
<evidence type="ECO:0000256" key="4">
    <source>
        <dbReference type="ARBA" id="ARBA00022807"/>
    </source>
</evidence>
<evidence type="ECO:0000256" key="3">
    <source>
        <dbReference type="ARBA" id="ARBA00022801"/>
    </source>
</evidence>
<evidence type="ECO:0000259" key="7">
    <source>
        <dbReference type="PROSITE" id="PS50203"/>
    </source>
</evidence>
<dbReference type="PROSITE" id="PS00139">
    <property type="entry name" value="THIOL_PROTEASE_CYS"/>
    <property type="match status" value="1"/>
</dbReference>
<dbReference type="Proteomes" id="UP001178508">
    <property type="component" value="Chromosome 9"/>
</dbReference>
<evidence type="ECO:0000256" key="6">
    <source>
        <dbReference type="PROSITE-ProRule" id="PRU00239"/>
    </source>
</evidence>
<keyword evidence="3" id="KW-0378">Hydrolase</keyword>
<dbReference type="PROSITE" id="PS50203">
    <property type="entry name" value="CALPAIN_CAT"/>
    <property type="match status" value="1"/>
</dbReference>
<keyword evidence="4" id="KW-0788">Thiol protease</keyword>
<dbReference type="SUPFAM" id="SSF54001">
    <property type="entry name" value="Cysteine proteinases"/>
    <property type="match status" value="1"/>
</dbReference>
<evidence type="ECO:0000256" key="1">
    <source>
        <dbReference type="ARBA" id="ARBA00007623"/>
    </source>
</evidence>
<dbReference type="InterPro" id="IPR000169">
    <property type="entry name" value="Pept_cys_AS"/>
</dbReference>
<evidence type="ECO:0000313" key="9">
    <source>
        <dbReference type="Proteomes" id="UP001178508"/>
    </source>
</evidence>
<dbReference type="AlphaFoldDB" id="A0AAV1FRX9"/>
<keyword evidence="9" id="KW-1185">Reference proteome</keyword>
<gene>
    <name evidence="8" type="ORF">XNOV1_A001212</name>
</gene>
<dbReference type="EMBL" id="OY660872">
    <property type="protein sequence ID" value="CAJ1063790.1"/>
    <property type="molecule type" value="Genomic_DNA"/>
</dbReference>
<sequence length="133" mass="14802">MKPTSVKMIHSLCKDGGEGSPSNPVKFKGQDFEHLRASLLKEKKIFVDETFPPNLDSLGEQENISAKKLKIVEWLRPLDLNPDAEFIVDGTSRFDFSQGDVGNCWFLASIGALTLHKPLLAQVVPFDQNFGNN</sequence>
<accession>A0AAV1FRX9</accession>
<keyword evidence="2" id="KW-0645">Protease</keyword>
<dbReference type="GO" id="GO:0005737">
    <property type="term" value="C:cytoplasm"/>
    <property type="evidence" value="ECO:0007669"/>
    <property type="project" value="TreeGrafter"/>
</dbReference>
<dbReference type="InterPro" id="IPR022684">
    <property type="entry name" value="Calpain_cysteine_protease"/>
</dbReference>
<dbReference type="PANTHER" id="PTHR10183:SF302">
    <property type="entry name" value="CALPAIN-14"/>
    <property type="match status" value="1"/>
</dbReference>
<dbReference type="GO" id="GO:0006508">
    <property type="term" value="P:proteolysis"/>
    <property type="evidence" value="ECO:0007669"/>
    <property type="project" value="UniProtKB-KW"/>
</dbReference>
<proteinExistence type="inferred from homology"/>
<dbReference type="PANTHER" id="PTHR10183">
    <property type="entry name" value="CALPAIN"/>
    <property type="match status" value="1"/>
</dbReference>
<comment type="caution">
    <text evidence="6">Lacks conserved residue(s) required for the propagation of feature annotation.</text>
</comment>
<name>A0AAV1FRX9_XYRNO</name>
<dbReference type="Pfam" id="PF00648">
    <property type="entry name" value="Peptidase_C2"/>
    <property type="match status" value="1"/>
</dbReference>
<comment type="similarity">
    <text evidence="1">Belongs to the peptidase C2 family.</text>
</comment>
<organism evidence="8 9">
    <name type="scientific">Xyrichtys novacula</name>
    <name type="common">Pearly razorfish</name>
    <name type="synonym">Hemipteronotus novacula</name>
    <dbReference type="NCBI Taxonomy" id="13765"/>
    <lineage>
        <taxon>Eukaryota</taxon>
        <taxon>Metazoa</taxon>
        <taxon>Chordata</taxon>
        <taxon>Craniata</taxon>
        <taxon>Vertebrata</taxon>
        <taxon>Euteleostomi</taxon>
        <taxon>Actinopterygii</taxon>
        <taxon>Neopterygii</taxon>
        <taxon>Teleostei</taxon>
        <taxon>Neoteleostei</taxon>
        <taxon>Acanthomorphata</taxon>
        <taxon>Eupercaria</taxon>
        <taxon>Labriformes</taxon>
        <taxon>Labridae</taxon>
        <taxon>Xyrichtys</taxon>
    </lineage>
</organism>
<protein>
    <submittedName>
        <fullName evidence="8">Calpain-2 catalytic subunit-like</fullName>
    </submittedName>
</protein>
<feature type="active site" evidence="5">
    <location>
        <position position="104"/>
    </location>
</feature>
<dbReference type="PRINTS" id="PR00704">
    <property type="entry name" value="CALPAIN"/>
</dbReference>
<evidence type="ECO:0000256" key="5">
    <source>
        <dbReference type="PIRSR" id="PIRSR622684-1"/>
    </source>
</evidence>
<dbReference type="InterPro" id="IPR038765">
    <property type="entry name" value="Papain-like_cys_pep_sf"/>
</dbReference>
<dbReference type="GO" id="GO:0004198">
    <property type="term" value="F:calcium-dependent cysteine-type endopeptidase activity"/>
    <property type="evidence" value="ECO:0007669"/>
    <property type="project" value="InterPro"/>
</dbReference>